<sequence length="135" mass="14202">MTARVCTIASNESVDGGGHHGKHSTAPPARGALHSTTVTLIAQAHHLVRLFTHRYPQHPLPSPATSSRSTTIVFDSPIASAGTGHPPNIPVWLLSFAIVTCEVACCPSTARCPVADTRSIGAWPCTAQKAYKLSI</sequence>
<dbReference type="HOGENOM" id="CLU_1886031_0_0_1"/>
<dbReference type="RefSeq" id="XP_009550655.1">
    <property type="nucleotide sequence ID" value="XM_009552360.1"/>
</dbReference>
<accession>W4JUG5</accession>
<dbReference type="EMBL" id="KI925463">
    <property type="protein sequence ID" value="ETW77109.1"/>
    <property type="molecule type" value="Genomic_DNA"/>
</dbReference>
<evidence type="ECO:0000256" key="1">
    <source>
        <dbReference type="SAM" id="MobiDB-lite"/>
    </source>
</evidence>
<feature type="region of interest" description="Disordered" evidence="1">
    <location>
        <begin position="1"/>
        <end position="30"/>
    </location>
</feature>
<dbReference type="AlphaFoldDB" id="W4JUG5"/>
<dbReference type="InParanoid" id="W4JUG5"/>
<name>W4JUG5_HETIT</name>
<protein>
    <submittedName>
        <fullName evidence="2">Uncharacterized protein</fullName>
    </submittedName>
</protein>
<evidence type="ECO:0000313" key="2">
    <source>
        <dbReference type="EMBL" id="ETW77109.1"/>
    </source>
</evidence>
<keyword evidence="3" id="KW-1185">Reference proteome</keyword>
<organism evidence="2 3">
    <name type="scientific">Heterobasidion irregulare (strain TC 32-1)</name>
    <dbReference type="NCBI Taxonomy" id="747525"/>
    <lineage>
        <taxon>Eukaryota</taxon>
        <taxon>Fungi</taxon>
        <taxon>Dikarya</taxon>
        <taxon>Basidiomycota</taxon>
        <taxon>Agaricomycotina</taxon>
        <taxon>Agaricomycetes</taxon>
        <taxon>Russulales</taxon>
        <taxon>Bondarzewiaceae</taxon>
        <taxon>Heterobasidion</taxon>
        <taxon>Heterobasidion annosum species complex</taxon>
    </lineage>
</organism>
<gene>
    <name evidence="2" type="ORF">HETIRDRAFT_174246</name>
</gene>
<evidence type="ECO:0000313" key="3">
    <source>
        <dbReference type="Proteomes" id="UP000030671"/>
    </source>
</evidence>
<dbReference type="KEGG" id="hir:HETIRDRAFT_174246"/>
<dbReference type="GeneID" id="20668503"/>
<dbReference type="Proteomes" id="UP000030671">
    <property type="component" value="Unassembled WGS sequence"/>
</dbReference>
<reference evidence="2 3" key="1">
    <citation type="journal article" date="2012" name="New Phytol.">
        <title>Insight into trade-off between wood decay and parasitism from the genome of a fungal forest pathogen.</title>
        <authorList>
            <person name="Olson A."/>
            <person name="Aerts A."/>
            <person name="Asiegbu F."/>
            <person name="Belbahri L."/>
            <person name="Bouzid O."/>
            <person name="Broberg A."/>
            <person name="Canback B."/>
            <person name="Coutinho P.M."/>
            <person name="Cullen D."/>
            <person name="Dalman K."/>
            <person name="Deflorio G."/>
            <person name="van Diepen L.T."/>
            <person name="Dunand C."/>
            <person name="Duplessis S."/>
            <person name="Durling M."/>
            <person name="Gonthier P."/>
            <person name="Grimwood J."/>
            <person name="Fossdal C.G."/>
            <person name="Hansson D."/>
            <person name="Henrissat B."/>
            <person name="Hietala A."/>
            <person name="Himmelstrand K."/>
            <person name="Hoffmeister D."/>
            <person name="Hogberg N."/>
            <person name="James T.Y."/>
            <person name="Karlsson M."/>
            <person name="Kohler A."/>
            <person name="Kues U."/>
            <person name="Lee Y.H."/>
            <person name="Lin Y.C."/>
            <person name="Lind M."/>
            <person name="Lindquist E."/>
            <person name="Lombard V."/>
            <person name="Lucas S."/>
            <person name="Lunden K."/>
            <person name="Morin E."/>
            <person name="Murat C."/>
            <person name="Park J."/>
            <person name="Raffaello T."/>
            <person name="Rouze P."/>
            <person name="Salamov A."/>
            <person name="Schmutz J."/>
            <person name="Solheim H."/>
            <person name="Stahlberg J."/>
            <person name="Velez H."/>
            <person name="de Vries R.P."/>
            <person name="Wiebenga A."/>
            <person name="Woodward S."/>
            <person name="Yakovlev I."/>
            <person name="Garbelotto M."/>
            <person name="Martin F."/>
            <person name="Grigoriev I.V."/>
            <person name="Stenlid J."/>
        </authorList>
    </citation>
    <scope>NUCLEOTIDE SEQUENCE [LARGE SCALE GENOMIC DNA]</scope>
    <source>
        <strain evidence="2 3">TC 32-1</strain>
    </source>
</reference>
<proteinExistence type="predicted"/>